<accession>A0A2S5GG76</accession>
<dbReference type="AlphaFoldDB" id="A0A2S5GG76"/>
<dbReference type="Proteomes" id="UP000239047">
    <property type="component" value="Unassembled WGS sequence"/>
</dbReference>
<keyword evidence="2" id="KW-1185">Reference proteome</keyword>
<evidence type="ECO:0000313" key="1">
    <source>
        <dbReference type="EMBL" id="PPA71924.1"/>
    </source>
</evidence>
<name>A0A2S5GG76_9BACL</name>
<gene>
    <name evidence="1" type="ORF">C4B60_00670</name>
</gene>
<dbReference type="EMBL" id="PREZ01000001">
    <property type="protein sequence ID" value="PPA71924.1"/>
    <property type="molecule type" value="Genomic_DNA"/>
</dbReference>
<protein>
    <submittedName>
        <fullName evidence="1">Uncharacterized protein</fullName>
    </submittedName>
</protein>
<organism evidence="1 2">
    <name type="scientific">Jeotgalibacillus proteolyticus</name>
    <dbReference type="NCBI Taxonomy" id="2082395"/>
    <lineage>
        <taxon>Bacteria</taxon>
        <taxon>Bacillati</taxon>
        <taxon>Bacillota</taxon>
        <taxon>Bacilli</taxon>
        <taxon>Bacillales</taxon>
        <taxon>Caryophanaceae</taxon>
        <taxon>Jeotgalibacillus</taxon>
    </lineage>
</organism>
<reference evidence="1 2" key="1">
    <citation type="submission" date="2018-02" db="EMBL/GenBank/DDBJ databases">
        <title>Jeotgalibacillus proteolyticum sp. nov. a protease producing bacterium isolated from ocean sediments of Laizhou Bay.</title>
        <authorList>
            <person name="Li Y."/>
        </authorList>
    </citation>
    <scope>NUCLEOTIDE SEQUENCE [LARGE SCALE GENOMIC DNA]</scope>
    <source>
        <strain evidence="1 2">22-7</strain>
    </source>
</reference>
<proteinExistence type="predicted"/>
<sequence>MKNDPNREEAQLCASSFSKMKAEIYYRNRKGHYSILLRLNYELYLNHVMDRIRPEIWTGEIMVLCVKEEAE</sequence>
<evidence type="ECO:0000313" key="2">
    <source>
        <dbReference type="Proteomes" id="UP000239047"/>
    </source>
</evidence>
<comment type="caution">
    <text evidence="1">The sequence shown here is derived from an EMBL/GenBank/DDBJ whole genome shotgun (WGS) entry which is preliminary data.</text>
</comment>